<dbReference type="InParanoid" id="A0A0H2RKZ2"/>
<feature type="region of interest" description="Disordered" evidence="1">
    <location>
        <begin position="390"/>
        <end position="412"/>
    </location>
</feature>
<sequence>MATRRQIHIAVAHQHDNDGCKICHNRFGESGSGGDGARTKLAGSSGTSTPARSDSRRGSSSNTLASSSLETGSLPALPRFPRSLSDPNTFQTLGMFGDIANLAFRPRSANARHTYVFSADFHPATSPRTHHHHNASLSTAQLAAHAFGPPAEGYDFGDEGGVRPWPECEQDSPSTPVVYAQPEGRKKRRRSKLRYDVSESAGVDEFFGACLPSPATSLERSKSTSSSNGAYTDESSSSSGPSASLDVPSEDSMETSPTSITQSSSPVNEVRPPFSSAVIRASSSAPTVLQDTSGTRKRKRRSFRFRSSYHALLRSEMMSPPLSCCTTTSSTPSLMPSSPDPSTSSSSISQSLSSSPPNSQMLGYSSDPPLSISELDLFGAGSNRYLVDWGSPPPSSIQELKRTWTRSERAPLPPRVRRLQKLLQLEQRQGAERLDPTVLAKHPTSQFSSPVPPNEDVEMASEL</sequence>
<evidence type="ECO:0000256" key="1">
    <source>
        <dbReference type="SAM" id="MobiDB-lite"/>
    </source>
</evidence>
<dbReference type="AlphaFoldDB" id="A0A0H2RKZ2"/>
<name>A0A0H2RKZ2_9AGAM</name>
<evidence type="ECO:0000313" key="2">
    <source>
        <dbReference type="EMBL" id="KLO05471.1"/>
    </source>
</evidence>
<feature type="region of interest" description="Disordered" evidence="1">
    <location>
        <begin position="214"/>
        <end position="301"/>
    </location>
</feature>
<feature type="compositionally biased region" description="Low complexity" evidence="1">
    <location>
        <begin position="255"/>
        <end position="266"/>
    </location>
</feature>
<feature type="region of interest" description="Disordered" evidence="1">
    <location>
        <begin position="427"/>
        <end position="463"/>
    </location>
</feature>
<feature type="region of interest" description="Disordered" evidence="1">
    <location>
        <begin position="320"/>
        <end position="367"/>
    </location>
</feature>
<dbReference type="EMBL" id="KQ086304">
    <property type="protein sequence ID" value="KLO05471.1"/>
    <property type="molecule type" value="Genomic_DNA"/>
</dbReference>
<feature type="compositionally biased region" description="Basic and acidic residues" evidence="1">
    <location>
        <begin position="399"/>
        <end position="409"/>
    </location>
</feature>
<feature type="compositionally biased region" description="Polar residues" evidence="1">
    <location>
        <begin position="281"/>
        <end position="293"/>
    </location>
</feature>
<gene>
    <name evidence="2" type="ORF">SCHPADRAFT_946889</name>
</gene>
<feature type="region of interest" description="Disordered" evidence="1">
    <location>
        <begin position="29"/>
        <end position="83"/>
    </location>
</feature>
<feature type="compositionally biased region" description="Low complexity" evidence="1">
    <location>
        <begin position="235"/>
        <end position="244"/>
    </location>
</feature>
<accession>A0A0H2RKZ2</accession>
<feature type="region of interest" description="Disordered" evidence="1">
    <location>
        <begin position="148"/>
        <end position="195"/>
    </location>
</feature>
<reference evidence="2 3" key="1">
    <citation type="submission" date="2015-04" db="EMBL/GenBank/DDBJ databases">
        <title>Complete genome sequence of Schizopora paradoxa KUC8140, a cosmopolitan wood degrader in East Asia.</title>
        <authorList>
            <consortium name="DOE Joint Genome Institute"/>
            <person name="Min B."/>
            <person name="Park H."/>
            <person name="Jang Y."/>
            <person name="Kim J.-J."/>
            <person name="Kim K.H."/>
            <person name="Pangilinan J."/>
            <person name="Lipzen A."/>
            <person name="Riley R."/>
            <person name="Grigoriev I.V."/>
            <person name="Spatafora J.W."/>
            <person name="Choi I.-G."/>
        </authorList>
    </citation>
    <scope>NUCLEOTIDE SEQUENCE [LARGE SCALE GENOMIC DNA]</scope>
    <source>
        <strain evidence="2 3">KUC8140</strain>
    </source>
</reference>
<feature type="compositionally biased region" description="Low complexity" evidence="1">
    <location>
        <begin position="58"/>
        <end position="69"/>
    </location>
</feature>
<organism evidence="2 3">
    <name type="scientific">Schizopora paradoxa</name>
    <dbReference type="NCBI Taxonomy" id="27342"/>
    <lineage>
        <taxon>Eukaryota</taxon>
        <taxon>Fungi</taxon>
        <taxon>Dikarya</taxon>
        <taxon>Basidiomycota</taxon>
        <taxon>Agaricomycotina</taxon>
        <taxon>Agaricomycetes</taxon>
        <taxon>Hymenochaetales</taxon>
        <taxon>Schizoporaceae</taxon>
        <taxon>Schizopora</taxon>
    </lineage>
</organism>
<evidence type="ECO:0000313" key="3">
    <source>
        <dbReference type="Proteomes" id="UP000053477"/>
    </source>
</evidence>
<feature type="compositionally biased region" description="Low complexity" evidence="1">
    <location>
        <begin position="320"/>
        <end position="359"/>
    </location>
</feature>
<dbReference type="Proteomes" id="UP000053477">
    <property type="component" value="Unassembled WGS sequence"/>
</dbReference>
<protein>
    <submittedName>
        <fullName evidence="2">Uncharacterized protein</fullName>
    </submittedName>
</protein>
<proteinExistence type="predicted"/>
<keyword evidence="3" id="KW-1185">Reference proteome</keyword>
<feature type="compositionally biased region" description="Polar residues" evidence="1">
    <location>
        <begin position="42"/>
        <end position="52"/>
    </location>
</feature>